<dbReference type="PROSITE" id="PS50016">
    <property type="entry name" value="ZF_PHD_2"/>
    <property type="match status" value="1"/>
</dbReference>
<evidence type="ECO:0000313" key="17">
    <source>
        <dbReference type="Proteomes" id="UP001291623"/>
    </source>
</evidence>
<dbReference type="CDD" id="cd10539">
    <property type="entry name" value="SET_ATXR5_6-like"/>
    <property type="match status" value="1"/>
</dbReference>
<feature type="domain" description="PHD-type" evidence="14">
    <location>
        <begin position="41"/>
        <end position="91"/>
    </location>
</feature>
<dbReference type="Pfam" id="PF00856">
    <property type="entry name" value="SET"/>
    <property type="match status" value="1"/>
</dbReference>
<dbReference type="InterPro" id="IPR053114">
    <property type="entry name" value="ATXR5/ATXR6"/>
</dbReference>
<dbReference type="GO" id="GO:0006275">
    <property type="term" value="P:regulation of DNA replication"/>
    <property type="evidence" value="ECO:0007669"/>
    <property type="project" value="UniProtKB-ARBA"/>
</dbReference>
<dbReference type="EMBL" id="JAVYJV010000009">
    <property type="protein sequence ID" value="KAK4362901.1"/>
    <property type="molecule type" value="Genomic_DNA"/>
</dbReference>
<feature type="domain" description="SET" evidence="15">
    <location>
        <begin position="224"/>
        <end position="346"/>
    </location>
</feature>
<dbReference type="GO" id="GO:0051726">
    <property type="term" value="P:regulation of cell cycle"/>
    <property type="evidence" value="ECO:0007669"/>
    <property type="project" value="UniProtKB-ARBA"/>
</dbReference>
<evidence type="ECO:0000256" key="7">
    <source>
        <dbReference type="ARBA" id="ARBA00022833"/>
    </source>
</evidence>
<evidence type="ECO:0000256" key="4">
    <source>
        <dbReference type="ARBA" id="ARBA00022691"/>
    </source>
</evidence>
<dbReference type="InterPro" id="IPR001965">
    <property type="entry name" value="Znf_PHD"/>
</dbReference>
<dbReference type="InterPro" id="IPR013083">
    <property type="entry name" value="Znf_RING/FYVE/PHD"/>
</dbReference>
<dbReference type="SUPFAM" id="SSF82199">
    <property type="entry name" value="SET domain"/>
    <property type="match status" value="1"/>
</dbReference>
<evidence type="ECO:0000256" key="9">
    <source>
        <dbReference type="ARBA" id="ARBA00023242"/>
    </source>
</evidence>
<evidence type="ECO:0000256" key="10">
    <source>
        <dbReference type="ARBA" id="ARBA00052048"/>
    </source>
</evidence>
<dbReference type="Proteomes" id="UP001291623">
    <property type="component" value="Unassembled WGS sequence"/>
</dbReference>
<dbReference type="PROSITE" id="PS01359">
    <property type="entry name" value="ZF_PHD_1"/>
    <property type="match status" value="1"/>
</dbReference>
<evidence type="ECO:0000256" key="6">
    <source>
        <dbReference type="ARBA" id="ARBA00022771"/>
    </source>
</evidence>
<dbReference type="GO" id="GO:0032259">
    <property type="term" value="P:methylation"/>
    <property type="evidence" value="ECO:0007669"/>
    <property type="project" value="UniProtKB-KW"/>
</dbReference>
<name>A0AAE1S5I8_9SOLA</name>
<dbReference type="PROSITE" id="PS50280">
    <property type="entry name" value="SET"/>
    <property type="match status" value="1"/>
</dbReference>
<dbReference type="CDD" id="cd15543">
    <property type="entry name" value="PHD_RSF1"/>
    <property type="match status" value="1"/>
</dbReference>
<keyword evidence="3" id="KW-0808">Transferase</keyword>
<comment type="caution">
    <text evidence="16">The sequence shown here is derived from an EMBL/GenBank/DDBJ whole genome shotgun (WGS) entry which is preliminary data.</text>
</comment>
<dbReference type="Gene3D" id="2.170.270.10">
    <property type="entry name" value="SET domain"/>
    <property type="match status" value="1"/>
</dbReference>
<dbReference type="InterPro" id="IPR019786">
    <property type="entry name" value="Zinc_finger_PHD-type_CS"/>
</dbReference>
<keyword evidence="4" id="KW-0949">S-adenosyl-L-methionine</keyword>
<dbReference type="PANTHER" id="PTHR48442">
    <property type="entry name" value="SET DOMAIN-CONTAINING PROTEIN"/>
    <property type="match status" value="1"/>
</dbReference>
<proteinExistence type="predicted"/>
<dbReference type="InterPro" id="IPR001214">
    <property type="entry name" value="SET_dom"/>
</dbReference>
<gene>
    <name evidence="16" type="ORF">RND71_018142</name>
</gene>
<evidence type="ECO:0000256" key="13">
    <source>
        <dbReference type="SAM" id="MobiDB-lite"/>
    </source>
</evidence>
<dbReference type="PANTHER" id="PTHR48442:SF1">
    <property type="entry name" value="SET DOMAIN-CONTAINING PROTEIN"/>
    <property type="match status" value="1"/>
</dbReference>
<sequence>MVSSTTVVSRRRTQAPKPHSPRTSSRIKSKPRKIVEDDFNDTLCEKCGSGDYPPELLLCDKCDRGFHLFCLRPILASVPKGSWFCPSCNDNKNLIKFPLVQTKIVDFFRIQRPSSSINELSPGKDCQKKRKRSSILGRTKKRRRLLPFNPTKDLTRRMEQMASLATALLAAGADFSNELTYMPGMATRSANHAALEREGMQVLSKEDTETLHLCKNMMKQGEWPPLMVVFDPKEGFTVEADMFIRDWTIITEYVGDVDYLKNREDDDGDSMMTLLSTNDPSKNLVICPDKRSNIARFINGINNYTLDGKKKQNVKCVRFDVNGESRVLLIASRDIRKGERLYYDYNGYENEYPTEHFV</sequence>
<evidence type="ECO:0000256" key="5">
    <source>
        <dbReference type="ARBA" id="ARBA00022723"/>
    </source>
</evidence>
<evidence type="ECO:0000256" key="1">
    <source>
        <dbReference type="ARBA" id="ARBA00004123"/>
    </source>
</evidence>
<evidence type="ECO:0000259" key="14">
    <source>
        <dbReference type="PROSITE" id="PS50016"/>
    </source>
</evidence>
<evidence type="ECO:0000256" key="3">
    <source>
        <dbReference type="ARBA" id="ARBA00022679"/>
    </source>
</evidence>
<keyword evidence="6 12" id="KW-0863">Zinc-finger</keyword>
<dbReference type="Gene3D" id="3.30.40.10">
    <property type="entry name" value="Zinc/RING finger domain, C3HC4 (zinc finger)"/>
    <property type="match status" value="1"/>
</dbReference>
<dbReference type="GO" id="GO:0140953">
    <property type="term" value="F:histone H3K27 monomethyltransferase activity"/>
    <property type="evidence" value="ECO:0007669"/>
    <property type="project" value="UniProtKB-EC"/>
</dbReference>
<evidence type="ECO:0000259" key="15">
    <source>
        <dbReference type="PROSITE" id="PS50280"/>
    </source>
</evidence>
<feature type="region of interest" description="Disordered" evidence="13">
    <location>
        <begin position="1"/>
        <end position="29"/>
    </location>
</feature>
<keyword evidence="17" id="KW-1185">Reference proteome</keyword>
<dbReference type="EC" id="2.1.1.369" evidence="11"/>
<dbReference type="FunFam" id="2.170.270.10:FF:000038">
    <property type="entry name" value="Histone-lysine N-methyltransferase ATXR5"/>
    <property type="match status" value="1"/>
</dbReference>
<keyword evidence="5" id="KW-0479">Metal-binding</keyword>
<accession>A0AAE1S5I8</accession>
<dbReference type="Pfam" id="PF00628">
    <property type="entry name" value="PHD"/>
    <property type="match status" value="1"/>
</dbReference>
<keyword evidence="9" id="KW-0539">Nucleus</keyword>
<evidence type="ECO:0000256" key="8">
    <source>
        <dbReference type="ARBA" id="ARBA00022853"/>
    </source>
</evidence>
<organism evidence="16 17">
    <name type="scientific">Anisodus tanguticus</name>
    <dbReference type="NCBI Taxonomy" id="243964"/>
    <lineage>
        <taxon>Eukaryota</taxon>
        <taxon>Viridiplantae</taxon>
        <taxon>Streptophyta</taxon>
        <taxon>Embryophyta</taxon>
        <taxon>Tracheophyta</taxon>
        <taxon>Spermatophyta</taxon>
        <taxon>Magnoliopsida</taxon>
        <taxon>eudicotyledons</taxon>
        <taxon>Gunneridae</taxon>
        <taxon>Pentapetalae</taxon>
        <taxon>asterids</taxon>
        <taxon>lamiids</taxon>
        <taxon>Solanales</taxon>
        <taxon>Solanaceae</taxon>
        <taxon>Solanoideae</taxon>
        <taxon>Hyoscyameae</taxon>
        <taxon>Anisodus</taxon>
    </lineage>
</organism>
<keyword evidence="7" id="KW-0862">Zinc</keyword>
<dbReference type="InterPro" id="IPR019787">
    <property type="entry name" value="Znf_PHD-finger"/>
</dbReference>
<comment type="subcellular location">
    <subcellularLocation>
        <location evidence="1">Nucleus</location>
    </subcellularLocation>
</comment>
<dbReference type="InterPro" id="IPR046341">
    <property type="entry name" value="SET_dom_sf"/>
</dbReference>
<evidence type="ECO:0000256" key="12">
    <source>
        <dbReference type="PROSITE-ProRule" id="PRU00146"/>
    </source>
</evidence>
<dbReference type="InterPro" id="IPR011011">
    <property type="entry name" value="Znf_FYVE_PHD"/>
</dbReference>
<keyword evidence="8" id="KW-0156">Chromatin regulator</keyword>
<comment type="catalytic activity">
    <reaction evidence="10">
        <text>L-lysyl(27)-[histone H3] + S-adenosyl-L-methionine = N(6)-methyl-L-lysyl(27)-[histone H3] + S-adenosyl-L-homocysteine + H(+)</text>
        <dbReference type="Rhea" id="RHEA:60296"/>
        <dbReference type="Rhea" id="RHEA-COMP:15544"/>
        <dbReference type="Rhea" id="RHEA-COMP:15548"/>
        <dbReference type="ChEBI" id="CHEBI:15378"/>
        <dbReference type="ChEBI" id="CHEBI:29969"/>
        <dbReference type="ChEBI" id="CHEBI:57856"/>
        <dbReference type="ChEBI" id="CHEBI:59789"/>
        <dbReference type="ChEBI" id="CHEBI:61929"/>
        <dbReference type="EC" id="2.1.1.369"/>
    </reaction>
</comment>
<dbReference type="GO" id="GO:0005634">
    <property type="term" value="C:nucleus"/>
    <property type="evidence" value="ECO:0007669"/>
    <property type="project" value="UniProtKB-SubCell"/>
</dbReference>
<dbReference type="AlphaFoldDB" id="A0AAE1S5I8"/>
<dbReference type="GO" id="GO:0008270">
    <property type="term" value="F:zinc ion binding"/>
    <property type="evidence" value="ECO:0007669"/>
    <property type="project" value="UniProtKB-KW"/>
</dbReference>
<evidence type="ECO:0000256" key="11">
    <source>
        <dbReference type="ARBA" id="ARBA00066815"/>
    </source>
</evidence>
<protein>
    <recommendedName>
        <fullName evidence="11">[histone H3]-lysine(27) N-methyltransferase</fullName>
        <ecNumber evidence="11">2.1.1.369</ecNumber>
    </recommendedName>
</protein>
<reference evidence="16" key="1">
    <citation type="submission" date="2023-12" db="EMBL/GenBank/DDBJ databases">
        <title>Genome assembly of Anisodus tanguticus.</title>
        <authorList>
            <person name="Wang Y.-J."/>
        </authorList>
    </citation>
    <scope>NUCLEOTIDE SEQUENCE</scope>
    <source>
        <strain evidence="16">KB-2021</strain>
        <tissue evidence="16">Leaf</tissue>
    </source>
</reference>
<dbReference type="SUPFAM" id="SSF57903">
    <property type="entry name" value="FYVE/PHD zinc finger"/>
    <property type="match status" value="1"/>
</dbReference>
<evidence type="ECO:0000313" key="16">
    <source>
        <dbReference type="EMBL" id="KAK4362901.1"/>
    </source>
</evidence>
<evidence type="ECO:0000256" key="2">
    <source>
        <dbReference type="ARBA" id="ARBA00022603"/>
    </source>
</evidence>
<dbReference type="SMART" id="SM00249">
    <property type="entry name" value="PHD"/>
    <property type="match status" value="1"/>
</dbReference>
<keyword evidence="2" id="KW-0489">Methyltransferase</keyword>